<comment type="caution">
    <text evidence="2">The sequence shown here is derived from an EMBL/GenBank/DDBJ whole genome shotgun (WGS) entry which is preliminary data.</text>
</comment>
<name>A0ABU7P5U4_9ACTN</name>
<dbReference type="Proteomes" id="UP001344658">
    <property type="component" value="Unassembled WGS sequence"/>
</dbReference>
<dbReference type="InterPro" id="IPR001279">
    <property type="entry name" value="Metallo-B-lactamas"/>
</dbReference>
<sequence length="324" mass="35721">MTPTTEGPHGTDTAPLDVRWRHGVPAWRRTRRAAAAEEPIQVHHHDAHTVVLRQSKTLDHEAPFLFLLFGEERALLLDTGATEDPERFPLRDTVDALVSGWLARHPRTTPEPYALVVAHSHPHGDHVAGDGQFADRPATTVVGRDLDAVRAFFGFGDGWPTATASFDLGGRVLGVLGSPGHHDAAITVHDPRTGFLLTGDTVLPGRLYVADRAAFSASLDRLVDFAAAHHVTQVLGCHVEMTRRAGRDYPIGARYQPNERELALAPERLTAIRDAAAAVAGRPGVYRHEDFVLYNEPTAADTRRLLRRGRLHDRARRLVRFAVR</sequence>
<dbReference type="SUPFAM" id="SSF56281">
    <property type="entry name" value="Metallo-hydrolase/oxidoreductase"/>
    <property type="match status" value="1"/>
</dbReference>
<dbReference type="SMART" id="SM00849">
    <property type="entry name" value="Lactamase_B"/>
    <property type="match status" value="1"/>
</dbReference>
<dbReference type="InterPro" id="IPR036866">
    <property type="entry name" value="RibonucZ/Hydroxyglut_hydro"/>
</dbReference>
<gene>
    <name evidence="2" type="ORF">V2S66_04290</name>
</gene>
<dbReference type="RefSeq" id="WP_330793067.1">
    <property type="nucleotide sequence ID" value="NZ_JAZEWV010000002.1"/>
</dbReference>
<protein>
    <submittedName>
        <fullName evidence="2">MBL fold metallo-hydrolase</fullName>
    </submittedName>
</protein>
<accession>A0ABU7P5U4</accession>
<keyword evidence="3" id="KW-1185">Reference proteome</keyword>
<reference evidence="2 3" key="1">
    <citation type="submission" date="2023-12" db="EMBL/GenBank/DDBJ databases">
        <title>Streptomyces sp. V4-01.</title>
        <authorList>
            <person name="Somphong A."/>
            <person name="Phongsopitanun W."/>
        </authorList>
    </citation>
    <scope>NUCLEOTIDE SEQUENCE [LARGE SCALE GENOMIC DNA]</scope>
    <source>
        <strain evidence="2 3">V4-01</strain>
    </source>
</reference>
<dbReference type="Pfam" id="PF00753">
    <property type="entry name" value="Lactamase_B"/>
    <property type="match status" value="1"/>
</dbReference>
<evidence type="ECO:0000259" key="1">
    <source>
        <dbReference type="SMART" id="SM00849"/>
    </source>
</evidence>
<feature type="domain" description="Metallo-beta-lactamase" evidence="1">
    <location>
        <begin position="62"/>
        <end position="229"/>
    </location>
</feature>
<proteinExistence type="predicted"/>
<evidence type="ECO:0000313" key="2">
    <source>
        <dbReference type="EMBL" id="MEE4541186.1"/>
    </source>
</evidence>
<organism evidence="2 3">
    <name type="scientific">Actinacidiphila polyblastidii</name>
    <dbReference type="NCBI Taxonomy" id="3110430"/>
    <lineage>
        <taxon>Bacteria</taxon>
        <taxon>Bacillati</taxon>
        <taxon>Actinomycetota</taxon>
        <taxon>Actinomycetes</taxon>
        <taxon>Kitasatosporales</taxon>
        <taxon>Streptomycetaceae</taxon>
        <taxon>Actinacidiphila</taxon>
    </lineage>
</organism>
<dbReference type="Gene3D" id="3.60.15.10">
    <property type="entry name" value="Ribonuclease Z/Hydroxyacylglutathione hydrolase-like"/>
    <property type="match status" value="1"/>
</dbReference>
<dbReference type="EMBL" id="JAZEWV010000002">
    <property type="protein sequence ID" value="MEE4541186.1"/>
    <property type="molecule type" value="Genomic_DNA"/>
</dbReference>
<evidence type="ECO:0000313" key="3">
    <source>
        <dbReference type="Proteomes" id="UP001344658"/>
    </source>
</evidence>